<protein>
    <submittedName>
        <fullName evidence="3">Uncharacterized protein</fullName>
    </submittedName>
</protein>
<name>A0A5C4LH80_9HYPH</name>
<evidence type="ECO:0000256" key="2">
    <source>
        <dbReference type="SAM" id="Phobius"/>
    </source>
</evidence>
<organism evidence="3 4">
    <name type="scientific">Methylobacterium terricola</name>
    <dbReference type="NCBI Taxonomy" id="2583531"/>
    <lineage>
        <taxon>Bacteria</taxon>
        <taxon>Pseudomonadati</taxon>
        <taxon>Pseudomonadota</taxon>
        <taxon>Alphaproteobacteria</taxon>
        <taxon>Hyphomicrobiales</taxon>
        <taxon>Methylobacteriaceae</taxon>
        <taxon>Methylobacterium</taxon>
    </lineage>
</organism>
<evidence type="ECO:0000256" key="1">
    <source>
        <dbReference type="SAM" id="MobiDB-lite"/>
    </source>
</evidence>
<sequence length="316" mass="32377">MFVLALLMLIGGLAAMVQGIPFVRLEVGWTMVIAGTVGASAGAVLLGITAVVARLGRIERALAGRGADHPVPARPIPEHPIPERAAPVPAFTAPAASETGAAPIRALRGEPALPPVLPPIPFPAVTPPAPEPRPAEPTGHDGGAALAAGAGLAVGLAASELRLTRAEDTDPPAEPPEPTHGAMTPRELAHPELAPHDLAHREPYPPVEEPRFEMGASHDEPASPPPHVLQAAEPPPPPPPPADPAPPPPPAEEEFLPDEPPGKTVIGTYDSGGNTYTMYADGTIDAETPAGRFHFASIEELKAFRSAGGEGAARSA</sequence>
<evidence type="ECO:0000313" key="3">
    <source>
        <dbReference type="EMBL" id="TNC11769.1"/>
    </source>
</evidence>
<dbReference type="Proteomes" id="UP000305267">
    <property type="component" value="Unassembled WGS sequence"/>
</dbReference>
<dbReference type="EMBL" id="VDDA01000008">
    <property type="protein sequence ID" value="TNC11769.1"/>
    <property type="molecule type" value="Genomic_DNA"/>
</dbReference>
<dbReference type="AlphaFoldDB" id="A0A5C4LH80"/>
<gene>
    <name evidence="3" type="ORF">FF100_18515</name>
</gene>
<keyword evidence="2" id="KW-0812">Transmembrane</keyword>
<evidence type="ECO:0000313" key="4">
    <source>
        <dbReference type="Proteomes" id="UP000305267"/>
    </source>
</evidence>
<reference evidence="3 4" key="1">
    <citation type="submission" date="2019-06" db="EMBL/GenBank/DDBJ databases">
        <title>Genome of Methylobacterium sp. 17Sr1-39.</title>
        <authorList>
            <person name="Seo T."/>
        </authorList>
    </citation>
    <scope>NUCLEOTIDE SEQUENCE [LARGE SCALE GENOMIC DNA]</scope>
    <source>
        <strain evidence="3 4">17Sr1-39</strain>
    </source>
</reference>
<feature type="transmembrane region" description="Helical" evidence="2">
    <location>
        <begin position="29"/>
        <end position="53"/>
    </location>
</feature>
<feature type="region of interest" description="Disordered" evidence="1">
    <location>
        <begin position="118"/>
        <end position="145"/>
    </location>
</feature>
<dbReference type="OrthoDB" id="8455715at2"/>
<feature type="region of interest" description="Disordered" evidence="1">
    <location>
        <begin position="197"/>
        <end position="274"/>
    </location>
</feature>
<accession>A0A5C4LH80</accession>
<feature type="compositionally biased region" description="Basic and acidic residues" evidence="1">
    <location>
        <begin position="197"/>
        <end position="221"/>
    </location>
</feature>
<comment type="caution">
    <text evidence="3">The sequence shown here is derived from an EMBL/GenBank/DDBJ whole genome shotgun (WGS) entry which is preliminary data.</text>
</comment>
<proteinExistence type="predicted"/>
<feature type="compositionally biased region" description="Pro residues" evidence="1">
    <location>
        <begin position="118"/>
        <end position="132"/>
    </location>
</feature>
<keyword evidence="2" id="KW-1133">Transmembrane helix</keyword>
<keyword evidence="4" id="KW-1185">Reference proteome</keyword>
<feature type="compositionally biased region" description="Pro residues" evidence="1">
    <location>
        <begin position="222"/>
        <end position="250"/>
    </location>
</feature>
<keyword evidence="2" id="KW-0472">Membrane</keyword>